<dbReference type="GO" id="GO:0019722">
    <property type="term" value="P:calcium-mediated signaling"/>
    <property type="evidence" value="ECO:0007669"/>
    <property type="project" value="TreeGrafter"/>
</dbReference>
<dbReference type="GO" id="GO:0007204">
    <property type="term" value="P:positive regulation of cytosolic calcium ion concentration"/>
    <property type="evidence" value="ECO:0007669"/>
    <property type="project" value="TreeGrafter"/>
</dbReference>
<keyword evidence="5" id="KW-0037">Angiogenesis</keyword>
<dbReference type="GeneTree" id="ENSGT01130000278303"/>
<name>A0A8C2TSW2_COTJA</name>
<reference evidence="19" key="3">
    <citation type="submission" date="2025-09" db="UniProtKB">
        <authorList>
            <consortium name="Ensembl"/>
        </authorList>
    </citation>
    <scope>IDENTIFICATION</scope>
</reference>
<protein>
    <submittedName>
        <fullName evidence="19">Apelin receptor A-like</fullName>
    </submittedName>
</protein>
<evidence type="ECO:0000256" key="1">
    <source>
        <dbReference type="ARBA" id="ARBA00004141"/>
    </source>
</evidence>
<dbReference type="GO" id="GO:0006955">
    <property type="term" value="P:immune response"/>
    <property type="evidence" value="ECO:0007669"/>
    <property type="project" value="TreeGrafter"/>
</dbReference>
<dbReference type="GO" id="GO:0001525">
    <property type="term" value="P:angiogenesis"/>
    <property type="evidence" value="ECO:0007669"/>
    <property type="project" value="UniProtKB-KW"/>
</dbReference>
<dbReference type="InterPro" id="IPR000276">
    <property type="entry name" value="GPCR_Rhodpsn"/>
</dbReference>
<evidence type="ECO:0000256" key="9">
    <source>
        <dbReference type="ARBA" id="ARBA00023136"/>
    </source>
</evidence>
<feature type="transmembrane region" description="Helical" evidence="17">
    <location>
        <begin position="339"/>
        <end position="357"/>
    </location>
</feature>
<dbReference type="PANTHER" id="PTHR10489:SF953">
    <property type="entry name" value="APELIN RECEPTOR"/>
    <property type="match status" value="1"/>
</dbReference>
<sequence length="451" mass="47636">MASSLHPYRIPVASLPVSRPSHVPTHTNPTPASPVHPPHPSWPHCGYPLPSPPPSPPGAAPAALRLLGAVLGVSLLRGIAAGRGEGAMDYAEADYYYGEAEEEEGNGTACSWQADWEASFALLPALYALVFVLGLAGNALVLLTVWRGPRSKRRSADAYIGNLALADLTFVVTLPLWAAYTALRFHWPFGAALCKLSSYLVLLNMFASAFCLGGLSAERYRAVLRAAPPPPRAASARVRRPAALGPLAALWAAAAAAALPALLLREARRDARNRTLCDLRLGGEGGGAERAAAALSLGTTALGFAAPLLLMAVCYCCVGSAVRRHLRPRRAEAAARRRLLRLIAALVGVFAGCWLPFHLLKSLFVLAAAGLLELPCALLGLISRLHPYCTGIAYINSCLNPFLYAFLDGRFRAQCRALLGLRGSRPPPAASSTLSAPTQRSELPSSGGTKV</sequence>
<gene>
    <name evidence="19" type="primary">LOC107321260</name>
</gene>
<evidence type="ECO:0000259" key="18">
    <source>
        <dbReference type="PROSITE" id="PS50262"/>
    </source>
</evidence>
<keyword evidence="6 15" id="KW-0812">Transmembrane</keyword>
<evidence type="ECO:0000256" key="6">
    <source>
        <dbReference type="ARBA" id="ARBA00022692"/>
    </source>
</evidence>
<evidence type="ECO:0000256" key="13">
    <source>
        <dbReference type="ARBA" id="ARBA00023218"/>
    </source>
</evidence>
<dbReference type="PANTHER" id="PTHR10489">
    <property type="entry name" value="CELL ADHESION MOLECULE"/>
    <property type="match status" value="1"/>
</dbReference>
<feature type="transmembrane region" description="Helical" evidence="17">
    <location>
        <begin position="242"/>
        <end position="264"/>
    </location>
</feature>
<dbReference type="GO" id="GO:0030593">
    <property type="term" value="P:neutrophil chemotaxis"/>
    <property type="evidence" value="ECO:0007669"/>
    <property type="project" value="TreeGrafter"/>
</dbReference>
<dbReference type="GO" id="GO:0009897">
    <property type="term" value="C:external side of plasma membrane"/>
    <property type="evidence" value="ECO:0007669"/>
    <property type="project" value="TreeGrafter"/>
</dbReference>
<evidence type="ECO:0000256" key="5">
    <source>
        <dbReference type="ARBA" id="ARBA00022657"/>
    </source>
</evidence>
<feature type="transmembrane region" description="Helical" evidence="17">
    <location>
        <begin position="125"/>
        <end position="146"/>
    </location>
</feature>
<keyword evidence="3" id="KW-0217">Developmental protein</keyword>
<keyword evidence="13" id="KW-0306">Gastrulation</keyword>
<evidence type="ECO:0000256" key="7">
    <source>
        <dbReference type="ARBA" id="ARBA00022989"/>
    </source>
</evidence>
<feature type="transmembrane region" description="Helical" evidence="17">
    <location>
        <begin position="363"/>
        <end position="382"/>
    </location>
</feature>
<feature type="domain" description="G-protein coupled receptors family 1 profile" evidence="18">
    <location>
        <begin position="137"/>
        <end position="404"/>
    </location>
</feature>
<dbReference type="GO" id="GO:0016493">
    <property type="term" value="F:C-C chemokine receptor activity"/>
    <property type="evidence" value="ECO:0007669"/>
    <property type="project" value="TreeGrafter"/>
</dbReference>
<dbReference type="KEGG" id="cjo:107321260"/>
<dbReference type="PROSITE" id="PS50262">
    <property type="entry name" value="G_PROTEIN_RECEP_F1_2"/>
    <property type="match status" value="1"/>
</dbReference>
<keyword evidence="14 15" id="KW-0807">Transducer</keyword>
<proteinExistence type="inferred from homology"/>
<dbReference type="AlphaFoldDB" id="A0A8C2TSW2"/>
<dbReference type="GeneID" id="107321260"/>
<evidence type="ECO:0000256" key="16">
    <source>
        <dbReference type="SAM" id="MobiDB-lite"/>
    </source>
</evidence>
<organism evidence="19 20">
    <name type="scientific">Coturnix japonica</name>
    <name type="common">Japanese quail</name>
    <name type="synonym">Coturnix coturnix japonica</name>
    <dbReference type="NCBI Taxonomy" id="93934"/>
    <lineage>
        <taxon>Eukaryota</taxon>
        <taxon>Metazoa</taxon>
        <taxon>Chordata</taxon>
        <taxon>Craniata</taxon>
        <taxon>Vertebrata</taxon>
        <taxon>Euteleostomi</taxon>
        <taxon>Archelosauria</taxon>
        <taxon>Archosauria</taxon>
        <taxon>Dinosauria</taxon>
        <taxon>Saurischia</taxon>
        <taxon>Theropoda</taxon>
        <taxon>Coelurosauria</taxon>
        <taxon>Aves</taxon>
        <taxon>Neognathae</taxon>
        <taxon>Galloanserae</taxon>
        <taxon>Galliformes</taxon>
        <taxon>Phasianidae</taxon>
        <taxon>Perdicinae</taxon>
        <taxon>Coturnix</taxon>
    </lineage>
</organism>
<feature type="transmembrane region" description="Helical" evidence="17">
    <location>
        <begin position="291"/>
        <end position="318"/>
    </location>
</feature>
<feature type="compositionally biased region" description="Polar residues" evidence="16">
    <location>
        <begin position="438"/>
        <end position="451"/>
    </location>
</feature>
<dbReference type="PRINTS" id="PR00241">
    <property type="entry name" value="ANGIOTENSINR"/>
</dbReference>
<dbReference type="GO" id="GO:0019957">
    <property type="term" value="F:C-C chemokine binding"/>
    <property type="evidence" value="ECO:0007669"/>
    <property type="project" value="TreeGrafter"/>
</dbReference>
<reference evidence="19" key="1">
    <citation type="submission" date="2015-11" db="EMBL/GenBank/DDBJ databases">
        <authorList>
            <consortium name="International Coturnix japonica Genome Analysis Consortium"/>
            <person name="Warren W."/>
            <person name="Burt D.W."/>
            <person name="Antin P.B."/>
            <person name="Lanford R."/>
            <person name="Gros J."/>
            <person name="Wilson R.K."/>
        </authorList>
    </citation>
    <scope>NUCLEOTIDE SEQUENCE [LARGE SCALE GENOMIC DNA]</scope>
</reference>
<accession>A0A8C2TSW2</accession>
<evidence type="ECO:0000256" key="2">
    <source>
        <dbReference type="ARBA" id="ARBA00004236"/>
    </source>
</evidence>
<dbReference type="PRINTS" id="PR00237">
    <property type="entry name" value="GPCRRHODOPSN"/>
</dbReference>
<keyword evidence="7 17" id="KW-1133">Transmembrane helix</keyword>
<evidence type="ECO:0000256" key="17">
    <source>
        <dbReference type="SAM" id="Phobius"/>
    </source>
</evidence>
<evidence type="ECO:0000256" key="15">
    <source>
        <dbReference type="RuleBase" id="RU000688"/>
    </source>
</evidence>
<evidence type="ECO:0000256" key="4">
    <source>
        <dbReference type="ARBA" id="ARBA00022475"/>
    </source>
</evidence>
<feature type="region of interest" description="Disordered" evidence="16">
    <location>
        <begin position="425"/>
        <end position="451"/>
    </location>
</feature>
<keyword evidence="4" id="KW-1003">Cell membrane</keyword>
<feature type="region of interest" description="Disordered" evidence="16">
    <location>
        <begin position="16"/>
        <end position="38"/>
    </location>
</feature>
<keyword evidence="11 15" id="KW-0675">Receptor</keyword>
<dbReference type="Pfam" id="PF00001">
    <property type="entry name" value="7tm_1"/>
    <property type="match status" value="1"/>
</dbReference>
<evidence type="ECO:0000256" key="11">
    <source>
        <dbReference type="ARBA" id="ARBA00023170"/>
    </source>
</evidence>
<dbReference type="PROSITE" id="PS00237">
    <property type="entry name" value="G_PROTEIN_RECEP_F1_1"/>
    <property type="match status" value="1"/>
</dbReference>
<dbReference type="RefSeq" id="XP_032303827.1">
    <property type="nucleotide sequence ID" value="XM_032447936.1"/>
</dbReference>
<evidence type="ECO:0000313" key="20">
    <source>
        <dbReference type="Proteomes" id="UP000694412"/>
    </source>
</evidence>
<dbReference type="Proteomes" id="UP000694412">
    <property type="component" value="Chromosome 15"/>
</dbReference>
<evidence type="ECO:0000256" key="10">
    <source>
        <dbReference type="ARBA" id="ARBA00023157"/>
    </source>
</evidence>
<dbReference type="SUPFAM" id="SSF81321">
    <property type="entry name" value="Family A G protein-coupled receptor-like"/>
    <property type="match status" value="1"/>
</dbReference>
<comment type="subcellular location">
    <subcellularLocation>
        <location evidence="2">Cell membrane</location>
    </subcellularLocation>
    <subcellularLocation>
        <location evidence="1">Membrane</location>
        <topology evidence="1">Multi-pass membrane protein</topology>
    </subcellularLocation>
</comment>
<comment type="similarity">
    <text evidence="15">Belongs to the G-protein coupled receptor 1 family.</text>
</comment>
<dbReference type="Gene3D" id="1.20.1070.10">
    <property type="entry name" value="Rhodopsin 7-helix transmembrane proteins"/>
    <property type="match status" value="1"/>
</dbReference>
<dbReference type="Ensembl" id="ENSCJPT00005024921.1">
    <property type="protein sequence ID" value="ENSCJPP00005017932.1"/>
    <property type="gene ID" value="ENSCJPG00005014568.1"/>
</dbReference>
<evidence type="ECO:0000256" key="8">
    <source>
        <dbReference type="ARBA" id="ARBA00023040"/>
    </source>
</evidence>
<evidence type="ECO:0000313" key="19">
    <source>
        <dbReference type="Ensembl" id="ENSCJPP00005017932.1"/>
    </source>
</evidence>
<dbReference type="OrthoDB" id="5974286at2759"/>
<feature type="transmembrane region" description="Helical" evidence="17">
    <location>
        <begin position="198"/>
        <end position="217"/>
    </location>
</feature>
<dbReference type="InterPro" id="IPR050119">
    <property type="entry name" value="CCR1-9-like"/>
</dbReference>
<keyword evidence="10" id="KW-1015">Disulfide bond</keyword>
<evidence type="ECO:0000256" key="12">
    <source>
        <dbReference type="ARBA" id="ARBA00023180"/>
    </source>
</evidence>
<reference evidence="19" key="2">
    <citation type="submission" date="2025-08" db="UniProtKB">
        <authorList>
            <consortium name="Ensembl"/>
        </authorList>
    </citation>
    <scope>IDENTIFICATION</scope>
</reference>
<keyword evidence="12" id="KW-0325">Glycoprotein</keyword>
<feature type="transmembrane region" description="Helical" evidence="17">
    <location>
        <begin position="158"/>
        <end position="178"/>
    </location>
</feature>
<keyword evidence="9 17" id="KW-0472">Membrane</keyword>
<evidence type="ECO:0000256" key="3">
    <source>
        <dbReference type="ARBA" id="ARBA00022473"/>
    </source>
</evidence>
<keyword evidence="8 15" id="KW-0297">G-protein coupled receptor</keyword>
<dbReference type="InterPro" id="IPR000248">
    <property type="entry name" value="ATII_rcpt"/>
</dbReference>
<keyword evidence="20" id="KW-1185">Reference proteome</keyword>
<dbReference type="InterPro" id="IPR017452">
    <property type="entry name" value="GPCR_Rhodpsn_7TM"/>
</dbReference>
<dbReference type="GO" id="GO:0007369">
    <property type="term" value="P:gastrulation"/>
    <property type="evidence" value="ECO:0007669"/>
    <property type="project" value="UniProtKB-KW"/>
</dbReference>
<evidence type="ECO:0000256" key="14">
    <source>
        <dbReference type="ARBA" id="ARBA00023224"/>
    </source>
</evidence>